<evidence type="ECO:0000259" key="10">
    <source>
        <dbReference type="PROSITE" id="PS51198"/>
    </source>
</evidence>
<evidence type="ECO:0000313" key="11">
    <source>
        <dbReference type="EMBL" id="MBM7614400.1"/>
    </source>
</evidence>
<dbReference type="InterPro" id="IPR027785">
    <property type="entry name" value="UvrD-like_helicase_C"/>
</dbReference>
<keyword evidence="2 9" id="KW-0378">Hydrolase</keyword>
<organism evidence="11 12">
    <name type="scientific">Alkaliphilus hydrothermalis</name>
    <dbReference type="NCBI Taxonomy" id="1482730"/>
    <lineage>
        <taxon>Bacteria</taxon>
        <taxon>Bacillati</taxon>
        <taxon>Bacillota</taxon>
        <taxon>Clostridia</taxon>
        <taxon>Peptostreptococcales</taxon>
        <taxon>Natronincolaceae</taxon>
        <taxon>Alkaliphilus</taxon>
    </lineage>
</organism>
<keyword evidence="3 9" id="KW-0347">Helicase</keyword>
<comment type="catalytic activity">
    <reaction evidence="6">
        <text>Couples ATP hydrolysis with the unwinding of duplex DNA by translocating in the 3'-5' direction.</text>
        <dbReference type="EC" id="5.6.2.4"/>
    </reaction>
</comment>
<dbReference type="Pfam" id="PF00580">
    <property type="entry name" value="UvrD-helicase"/>
    <property type="match status" value="1"/>
</dbReference>
<keyword evidence="1 9" id="KW-0547">Nucleotide-binding</keyword>
<feature type="binding site" evidence="9">
    <location>
        <begin position="215"/>
        <end position="222"/>
    </location>
    <ligand>
        <name>ATP</name>
        <dbReference type="ChEBI" id="CHEBI:30616"/>
    </ligand>
</feature>
<dbReference type="SUPFAM" id="SSF52540">
    <property type="entry name" value="P-loop containing nucleoside triphosphate hydrolases"/>
    <property type="match status" value="1"/>
</dbReference>
<dbReference type="InterPro" id="IPR000212">
    <property type="entry name" value="DNA_helicase_UvrD/REP"/>
</dbReference>
<dbReference type="GO" id="GO:0016787">
    <property type="term" value="F:hydrolase activity"/>
    <property type="evidence" value="ECO:0007669"/>
    <property type="project" value="UniProtKB-KW"/>
</dbReference>
<protein>
    <recommendedName>
        <fullName evidence="7">DNA 3'-5' helicase</fullName>
        <ecNumber evidence="7">5.6.2.4</ecNumber>
    </recommendedName>
</protein>
<dbReference type="PROSITE" id="PS51198">
    <property type="entry name" value="UVRD_HELICASE_ATP_BIND"/>
    <property type="match status" value="1"/>
</dbReference>
<proteinExistence type="predicted"/>
<evidence type="ECO:0000256" key="5">
    <source>
        <dbReference type="ARBA" id="ARBA00023235"/>
    </source>
</evidence>
<evidence type="ECO:0000256" key="6">
    <source>
        <dbReference type="ARBA" id="ARBA00034617"/>
    </source>
</evidence>
<gene>
    <name evidence="11" type="ORF">JOC73_000911</name>
</gene>
<reference evidence="11 12" key="1">
    <citation type="submission" date="2021-01" db="EMBL/GenBank/DDBJ databases">
        <title>Genomic Encyclopedia of Type Strains, Phase IV (KMG-IV): sequencing the most valuable type-strain genomes for metagenomic binning, comparative biology and taxonomic classification.</title>
        <authorList>
            <person name="Goeker M."/>
        </authorList>
    </citation>
    <scope>NUCLEOTIDE SEQUENCE [LARGE SCALE GENOMIC DNA]</scope>
    <source>
        <strain evidence="11 12">DSM 25890</strain>
    </source>
</reference>
<dbReference type="InterPro" id="IPR048228">
    <property type="entry name" value="HelD_bacillota"/>
</dbReference>
<accession>A0ABS2NN81</accession>
<evidence type="ECO:0000256" key="8">
    <source>
        <dbReference type="ARBA" id="ARBA00048988"/>
    </source>
</evidence>
<keyword evidence="5" id="KW-0413">Isomerase</keyword>
<evidence type="ECO:0000256" key="3">
    <source>
        <dbReference type="ARBA" id="ARBA00022806"/>
    </source>
</evidence>
<name>A0ABS2NN81_9FIRM</name>
<dbReference type="EC" id="5.6.2.4" evidence="7"/>
<comment type="caution">
    <text evidence="11">The sequence shown here is derived from an EMBL/GenBank/DDBJ whole genome shotgun (WGS) entry which is preliminary data.</text>
</comment>
<evidence type="ECO:0000256" key="4">
    <source>
        <dbReference type="ARBA" id="ARBA00022840"/>
    </source>
</evidence>
<keyword evidence="4 9" id="KW-0067">ATP-binding</keyword>
<dbReference type="EMBL" id="JAFBEE010000004">
    <property type="protein sequence ID" value="MBM7614400.1"/>
    <property type="molecule type" value="Genomic_DNA"/>
</dbReference>
<evidence type="ECO:0000256" key="1">
    <source>
        <dbReference type="ARBA" id="ARBA00022741"/>
    </source>
</evidence>
<evidence type="ECO:0000256" key="7">
    <source>
        <dbReference type="ARBA" id="ARBA00034808"/>
    </source>
</evidence>
<dbReference type="Pfam" id="PF13538">
    <property type="entry name" value="UvrD_C_2"/>
    <property type="match status" value="1"/>
</dbReference>
<dbReference type="Pfam" id="PF13361">
    <property type="entry name" value="UvrD_C"/>
    <property type="match status" value="1"/>
</dbReference>
<evidence type="ECO:0000256" key="2">
    <source>
        <dbReference type="ARBA" id="ARBA00022801"/>
    </source>
</evidence>
<dbReference type="InterPro" id="IPR014017">
    <property type="entry name" value="DNA_helicase_UvrD-like_C"/>
</dbReference>
<feature type="domain" description="UvrD-like helicase ATP-binding" evidence="10">
    <location>
        <begin position="194"/>
        <end position="596"/>
    </location>
</feature>
<evidence type="ECO:0000313" key="12">
    <source>
        <dbReference type="Proteomes" id="UP001314796"/>
    </source>
</evidence>
<evidence type="ECO:0000256" key="9">
    <source>
        <dbReference type="PROSITE-ProRule" id="PRU00560"/>
    </source>
</evidence>
<dbReference type="RefSeq" id="WP_204400667.1">
    <property type="nucleotide sequence ID" value="NZ_JAFBEE010000004.1"/>
</dbReference>
<dbReference type="PANTHER" id="PTHR11070">
    <property type="entry name" value="UVRD / RECB / PCRA DNA HELICASE FAMILY MEMBER"/>
    <property type="match status" value="1"/>
</dbReference>
<comment type="catalytic activity">
    <reaction evidence="8">
        <text>ATP + H2O = ADP + phosphate + H(+)</text>
        <dbReference type="Rhea" id="RHEA:13065"/>
        <dbReference type="ChEBI" id="CHEBI:15377"/>
        <dbReference type="ChEBI" id="CHEBI:15378"/>
        <dbReference type="ChEBI" id="CHEBI:30616"/>
        <dbReference type="ChEBI" id="CHEBI:43474"/>
        <dbReference type="ChEBI" id="CHEBI:456216"/>
        <dbReference type="EC" id="5.6.2.4"/>
    </reaction>
</comment>
<dbReference type="GO" id="GO:0003678">
    <property type="term" value="F:DNA helicase activity"/>
    <property type="evidence" value="ECO:0007669"/>
    <property type="project" value="UniProtKB-EC"/>
</dbReference>
<dbReference type="NCBIfam" id="NF041464">
    <property type="entry name" value="HelD_BACSU"/>
    <property type="match status" value="1"/>
</dbReference>
<dbReference type="PANTHER" id="PTHR11070:SF17">
    <property type="entry name" value="DNA HELICASE IV"/>
    <property type="match status" value="1"/>
</dbReference>
<dbReference type="Proteomes" id="UP001314796">
    <property type="component" value="Unassembled WGS sequence"/>
</dbReference>
<dbReference type="InterPro" id="IPR014016">
    <property type="entry name" value="UvrD-like_ATP-bd"/>
</dbReference>
<sequence length="764" mass="89050">MSVKEHPDYGEEIERLEYTKDYIKMTLRATEERKKTFQENIKEGIANIDSSEGYINILINSKFMETAERNFYGLTRAKEKPYFARIDFKPSDSEIMDKIYIGKTSLFRADDDVPLIVDWRAPIANVYYEGRLGETSYPTEVGVEEGELSLKRQYTIDEGELESILDVDITTTDTFLQASLSANADNRLKDIAATIQGEQNRVIRAEMDRPLIVQGVAGSGKTTIALHRIAYFIYTYEKTFDPENFMIMAPNNLFINYISEVLPELGVEQVVQTTYTDFMKELVGSSFKLTNAKDKLTDLIQGSSKENKELSLMAWAAAYKGSMDMRDVIDAYVKDIEKQFYPKEDFVLGDILLVTKERIKEMFLEELTYLPLYKRIDEIKKTLRNQLKYRKNDILKDIQTNYDSKIDRIRSTQEATEERRLKLVALMEERDQVLESTKKTIKTVIKKYTAKFPSKKLMDYYQDLMTVEETLRYYSNNSLMKEQYKYLVNLNRLLLAKKNIEMEDLASVAYLRHKIFGFDTKLDIKNIVIDEAQDFSLFQFYVLKEVLKTNMFTLLGDLSQGIHSYRSIQNWEEVIEIVFDKNRCNYMTLVQSYRTTIEVMHLANEIIKKLDNDKIVLAKPVIRHGEKPSIKRYKEESDLIVNLVEKIKEMKYQGYKSIALICKTLEEASVLKKVLDQHQLDVRFLDGKEDKYSAGIMLVPSHIAKGLEFDVVFIVNINETYQQNDLDIKLLYVAMTRTLHRLFIYQKEGTIPLLEGVKQSLYQE</sequence>
<dbReference type="Gene3D" id="3.40.50.300">
    <property type="entry name" value="P-loop containing nucleotide triphosphate hydrolases"/>
    <property type="match status" value="2"/>
</dbReference>
<keyword evidence="12" id="KW-1185">Reference proteome</keyword>
<dbReference type="InterPro" id="IPR027417">
    <property type="entry name" value="P-loop_NTPase"/>
</dbReference>